<evidence type="ECO:0000313" key="2">
    <source>
        <dbReference type="Proteomes" id="UP000281431"/>
    </source>
</evidence>
<comment type="caution">
    <text evidence="1">The sequence shown here is derived from an EMBL/GenBank/DDBJ whole genome shotgun (WGS) entry which is preliminary data.</text>
</comment>
<gene>
    <name evidence="1" type="ORF">EA472_18005</name>
</gene>
<keyword evidence="2" id="KW-1185">Reference proteome</keyword>
<dbReference type="AlphaFoldDB" id="A0A3N6M7R2"/>
<dbReference type="EMBL" id="REFZ01000016">
    <property type="protein sequence ID" value="RQG98307.1"/>
    <property type="molecule type" value="Genomic_DNA"/>
</dbReference>
<name>A0A3N6M7R2_NATCH</name>
<protein>
    <submittedName>
        <fullName evidence="1">Uncharacterized protein</fullName>
    </submittedName>
</protein>
<dbReference type="OrthoDB" id="350234at2157"/>
<reference evidence="1 2" key="1">
    <citation type="submission" date="2018-10" db="EMBL/GenBank/DDBJ databases">
        <title>Natrarchaeobius chitinivorans gen. nov., sp. nov., and Natrarchaeobius haloalkaliphilus sp. nov., alkaliphilic, chitin-utilizing haloarchaea from hypersaline alkaline lakes.</title>
        <authorList>
            <person name="Sorokin D.Y."/>
            <person name="Elcheninov A.G."/>
            <person name="Kostrikina N.A."/>
            <person name="Bale N.J."/>
            <person name="Sinninghe Damste J.S."/>
            <person name="Khijniak T.V."/>
            <person name="Kublanov I.V."/>
            <person name="Toshchakov S.V."/>
        </authorList>
    </citation>
    <scope>NUCLEOTIDE SEQUENCE [LARGE SCALE GENOMIC DNA]</scope>
    <source>
        <strain evidence="1 2">AArcht7</strain>
    </source>
</reference>
<sequence length="165" mass="18592">MIIEDASIDWKEEVANDPRLQVVVDEIPSRDELRFEHEDRIYCAIHDGFVQYYTWSGEGNDGGYAGRCFTIRMVDGEQITLRGPFSSRAGCVNQRSFGPVVDVRLTTDPSTLERGHTFRSGSLTLEAAKQAIDLVDEDAHLERQLKYSSKEPVWVPVRDNGGNEA</sequence>
<evidence type="ECO:0000313" key="1">
    <source>
        <dbReference type="EMBL" id="RQG98307.1"/>
    </source>
</evidence>
<accession>A0A3N6M7R2</accession>
<proteinExistence type="predicted"/>
<organism evidence="1 2">
    <name type="scientific">Natrarchaeobius chitinivorans</name>
    <dbReference type="NCBI Taxonomy" id="1679083"/>
    <lineage>
        <taxon>Archaea</taxon>
        <taxon>Methanobacteriati</taxon>
        <taxon>Methanobacteriota</taxon>
        <taxon>Stenosarchaea group</taxon>
        <taxon>Halobacteria</taxon>
        <taxon>Halobacteriales</taxon>
        <taxon>Natrialbaceae</taxon>
        <taxon>Natrarchaeobius</taxon>
    </lineage>
</organism>
<dbReference type="Proteomes" id="UP000281431">
    <property type="component" value="Unassembled WGS sequence"/>
</dbReference>